<comment type="pathway">
    <text evidence="2 8">Amino-acid biosynthesis; L-histidine biosynthesis; L-histidine from 5-phospho-alpha-D-ribose 1-diphosphate: step 1/9.</text>
</comment>
<evidence type="ECO:0000256" key="1">
    <source>
        <dbReference type="ARBA" id="ARBA00004496"/>
    </source>
</evidence>
<feature type="binding site" evidence="9">
    <location>
        <position position="273"/>
    </location>
    <ligand>
        <name>L-histidine</name>
        <dbReference type="ChEBI" id="CHEBI:57595"/>
    </ligand>
</feature>
<comment type="miscellaneous">
    <text evidence="8">This function is generally fulfilled by the C-terminal part of HisG, which is missing in some bacteria such as this one.</text>
</comment>
<keyword evidence="8" id="KW-0028">Amino-acid biosynthesis</keyword>
<dbReference type="OrthoDB" id="9769617at2"/>
<dbReference type="NCBIfam" id="TIGR00443">
    <property type="entry name" value="hisZ_biosyn_reg"/>
    <property type="match status" value="1"/>
</dbReference>
<dbReference type="Pfam" id="PF13393">
    <property type="entry name" value="tRNA-synt_His"/>
    <property type="match status" value="1"/>
</dbReference>
<evidence type="ECO:0000256" key="6">
    <source>
        <dbReference type="ARBA" id="ARBA00022490"/>
    </source>
</evidence>
<evidence type="ECO:0000313" key="12">
    <source>
        <dbReference type="Proteomes" id="UP000028073"/>
    </source>
</evidence>
<dbReference type="RefSeq" id="WP_034836462.1">
    <property type="nucleotide sequence ID" value="NZ_JOKH01000002.1"/>
</dbReference>
<comment type="function">
    <text evidence="7 8">Required for the first step of histidine biosynthesis. May allow the feedback regulation of ATP phosphoribosyltransferase activity by histidine.</text>
</comment>
<dbReference type="STRING" id="1137799.GZ78_11925"/>
<dbReference type="InterPro" id="IPR004517">
    <property type="entry name" value="HisZ"/>
</dbReference>
<evidence type="ECO:0000256" key="7">
    <source>
        <dbReference type="ARBA" id="ARBA00025246"/>
    </source>
</evidence>
<dbReference type="Proteomes" id="UP000028073">
    <property type="component" value="Unassembled WGS sequence"/>
</dbReference>
<feature type="binding site" evidence="9">
    <location>
        <begin position="83"/>
        <end position="85"/>
    </location>
    <ligand>
        <name>L-histidine</name>
        <dbReference type="ChEBI" id="CHEBI:57595"/>
    </ligand>
</feature>
<dbReference type="AlphaFoldDB" id="A0A081NIF9"/>
<dbReference type="GO" id="GO:0005737">
    <property type="term" value="C:cytoplasm"/>
    <property type="evidence" value="ECO:0007669"/>
    <property type="project" value="UniProtKB-SubCell"/>
</dbReference>
<proteinExistence type="inferred from homology"/>
<feature type="domain" description="Class II Histidinyl-tRNA synthetase (HisRS)-like catalytic core" evidence="10">
    <location>
        <begin position="12"/>
        <end position="323"/>
    </location>
</feature>
<keyword evidence="11" id="KW-0808">Transferase</keyword>
<dbReference type="SUPFAM" id="SSF55681">
    <property type="entry name" value="Class II aaRS and biotin synthetases"/>
    <property type="match status" value="1"/>
</dbReference>
<dbReference type="InterPro" id="IPR041715">
    <property type="entry name" value="HisRS-like_core"/>
</dbReference>
<keyword evidence="6 8" id="KW-0963">Cytoplasm</keyword>
<dbReference type="NCBIfam" id="NF009086">
    <property type="entry name" value="PRK12421.1"/>
    <property type="match status" value="1"/>
</dbReference>
<dbReference type="PANTHER" id="PTHR43707:SF1">
    <property type="entry name" value="HISTIDINE--TRNA LIGASE, MITOCHONDRIAL-RELATED"/>
    <property type="match status" value="1"/>
</dbReference>
<evidence type="ECO:0000256" key="8">
    <source>
        <dbReference type="HAMAP-Rule" id="MF_00125"/>
    </source>
</evidence>
<dbReference type="InterPro" id="IPR004516">
    <property type="entry name" value="HisRS/HisZ"/>
</dbReference>
<dbReference type="GO" id="GO:0016757">
    <property type="term" value="F:glycosyltransferase activity"/>
    <property type="evidence" value="ECO:0007669"/>
    <property type="project" value="UniProtKB-KW"/>
</dbReference>
<dbReference type="HAMAP" id="MF_00125">
    <property type="entry name" value="HisZ"/>
    <property type="match status" value="1"/>
</dbReference>
<reference evidence="11 12" key="1">
    <citation type="submission" date="2014-06" db="EMBL/GenBank/DDBJ databases">
        <title>Whole Genome Sequences of Three Symbiotic Endozoicomonas Bacteria.</title>
        <authorList>
            <person name="Neave M.J."/>
            <person name="Apprill A."/>
            <person name="Voolstra C.R."/>
        </authorList>
    </citation>
    <scope>NUCLEOTIDE SEQUENCE [LARGE SCALE GENOMIC DNA]</scope>
    <source>
        <strain evidence="11 12">DSM 25634</strain>
    </source>
</reference>
<feature type="binding site" evidence="9">
    <location>
        <position position="126"/>
    </location>
    <ligand>
        <name>L-histidine</name>
        <dbReference type="ChEBI" id="CHEBI:57595"/>
    </ligand>
</feature>
<comment type="caution">
    <text evidence="11">The sequence shown here is derived from an EMBL/GenBank/DDBJ whole genome shotgun (WGS) entry which is preliminary data.</text>
</comment>
<dbReference type="CDD" id="cd00773">
    <property type="entry name" value="HisRS-like_core"/>
    <property type="match status" value="1"/>
</dbReference>
<evidence type="ECO:0000259" key="10">
    <source>
        <dbReference type="Pfam" id="PF13393"/>
    </source>
</evidence>
<dbReference type="EMBL" id="JOKH01000002">
    <property type="protein sequence ID" value="KEQ18232.1"/>
    <property type="molecule type" value="Genomic_DNA"/>
</dbReference>
<dbReference type="Gene3D" id="3.30.930.10">
    <property type="entry name" value="Bira Bifunctional Protein, Domain 2"/>
    <property type="match status" value="1"/>
</dbReference>
<comment type="subunit">
    <text evidence="4 8">Heteromultimer composed of HisG and HisZ subunits.</text>
</comment>
<dbReference type="GO" id="GO:0006427">
    <property type="term" value="P:histidyl-tRNA aminoacylation"/>
    <property type="evidence" value="ECO:0007669"/>
    <property type="project" value="TreeGrafter"/>
</dbReference>
<sequence>MTVADRWLLPDGIEEILAPRARQAEMLRREMLDLFDRWGYELVIPPHLEFMESLTAGVGHDLELQTFKVTDQLTGRTMGLRADTTPAVARIDAHTLKDKGPVRLCYVGSVFHTRPASLGASRSPIQLGAELYGHAGVESDIEVISLMLETLAAVGIESPNLDLGHVQIYRSLVEYAELSEDQEQKLFDALQRKAACEVSELLADWQVASGTANMFKALTSLAGNASVIGEARALLKEAPEAVFKALDQLEMIAGKVAELYPSANLYLDIGELRGYNYHTGVVFAAYVPGQGQAIAKGGRYDGIGRVFGRARPATGFSTDLKTLIELKALLDLKAQTSEERMTIFAPVDADPAVVQKLRRQGQRVVCQLPEQETDAAGTGCDRQLVCRDGEWVVV</sequence>
<dbReference type="GO" id="GO:0000105">
    <property type="term" value="P:L-histidine biosynthetic process"/>
    <property type="evidence" value="ECO:0007669"/>
    <property type="project" value="UniProtKB-UniRule"/>
</dbReference>
<keyword evidence="12" id="KW-1185">Reference proteome</keyword>
<evidence type="ECO:0000313" key="11">
    <source>
        <dbReference type="EMBL" id="KEQ18232.1"/>
    </source>
</evidence>
<protein>
    <recommendedName>
        <fullName evidence="5 8">ATP phosphoribosyltransferase regulatory subunit</fullName>
    </recommendedName>
</protein>
<accession>A0A081NIF9</accession>
<organism evidence="11 12">
    <name type="scientific">Endozoicomonas numazuensis</name>
    <dbReference type="NCBI Taxonomy" id="1137799"/>
    <lineage>
        <taxon>Bacteria</taxon>
        <taxon>Pseudomonadati</taxon>
        <taxon>Pseudomonadota</taxon>
        <taxon>Gammaproteobacteria</taxon>
        <taxon>Oceanospirillales</taxon>
        <taxon>Endozoicomonadaceae</taxon>
        <taxon>Endozoicomonas</taxon>
    </lineage>
</organism>
<evidence type="ECO:0000256" key="4">
    <source>
        <dbReference type="ARBA" id="ARBA00011496"/>
    </source>
</evidence>
<keyword evidence="11" id="KW-0328">Glycosyltransferase</keyword>
<evidence type="ECO:0000256" key="5">
    <source>
        <dbReference type="ARBA" id="ARBA00020397"/>
    </source>
</evidence>
<dbReference type="eggNOG" id="COG3705">
    <property type="taxonomic scope" value="Bacteria"/>
</dbReference>
<evidence type="ECO:0000256" key="3">
    <source>
        <dbReference type="ARBA" id="ARBA00005539"/>
    </source>
</evidence>
<dbReference type="InterPro" id="IPR045864">
    <property type="entry name" value="aa-tRNA-synth_II/BPL/LPL"/>
</dbReference>
<comment type="similarity">
    <text evidence="3 8">Belongs to the class-II aminoacyl-tRNA synthetase family. HisZ subfamily.</text>
</comment>
<dbReference type="PANTHER" id="PTHR43707">
    <property type="entry name" value="HISTIDYL-TRNA SYNTHETASE"/>
    <property type="match status" value="1"/>
</dbReference>
<gene>
    <name evidence="8 11" type="primary">hisZ</name>
    <name evidence="11" type="ORF">GZ78_11925</name>
</gene>
<comment type="subcellular location">
    <subcellularLocation>
        <location evidence="1 8">Cytoplasm</location>
    </subcellularLocation>
</comment>
<evidence type="ECO:0000256" key="9">
    <source>
        <dbReference type="PIRSR" id="PIRSR001549-1"/>
    </source>
</evidence>
<dbReference type="GO" id="GO:0004821">
    <property type="term" value="F:histidine-tRNA ligase activity"/>
    <property type="evidence" value="ECO:0007669"/>
    <property type="project" value="TreeGrafter"/>
</dbReference>
<dbReference type="UniPathway" id="UPA00031">
    <property type="reaction ID" value="UER00006"/>
</dbReference>
<evidence type="ECO:0000256" key="2">
    <source>
        <dbReference type="ARBA" id="ARBA00004667"/>
    </source>
</evidence>
<keyword evidence="8" id="KW-0368">Histidine biosynthesis</keyword>
<dbReference type="PIRSF" id="PIRSF001549">
    <property type="entry name" value="His-tRNA_synth"/>
    <property type="match status" value="1"/>
</dbReference>
<name>A0A081NIF9_9GAMM</name>
<feature type="binding site" evidence="9">
    <location>
        <position position="130"/>
    </location>
    <ligand>
        <name>L-histidine</name>
        <dbReference type="ChEBI" id="CHEBI:57595"/>
    </ligand>
</feature>
<dbReference type="NCBIfam" id="NF008935">
    <property type="entry name" value="PRK12292.1-1"/>
    <property type="match status" value="1"/>
</dbReference>